<evidence type="ECO:0000256" key="13">
    <source>
        <dbReference type="ARBA" id="ARBA00049128"/>
    </source>
</evidence>
<dbReference type="InterPro" id="IPR006539">
    <property type="entry name" value="P-type_ATPase_IV"/>
</dbReference>
<feature type="binding site" evidence="16">
    <location>
        <position position="491"/>
    </location>
    <ligand>
        <name>Mg(2+)</name>
        <dbReference type="ChEBI" id="CHEBI:18420"/>
    </ligand>
</feature>
<evidence type="ECO:0000256" key="3">
    <source>
        <dbReference type="ARBA" id="ARBA00008109"/>
    </source>
</evidence>
<evidence type="ECO:0000256" key="9">
    <source>
        <dbReference type="ARBA" id="ARBA00022967"/>
    </source>
</evidence>
<comment type="caution">
    <text evidence="22">The sequence shown here is derived from an EMBL/GenBank/DDBJ whole genome shotgun (WGS) entry which is preliminary data.</text>
</comment>
<feature type="region of interest" description="Disordered" evidence="18">
    <location>
        <begin position="566"/>
        <end position="598"/>
    </location>
</feature>
<dbReference type="InterPro" id="IPR023299">
    <property type="entry name" value="ATPase_P-typ_cyto_dom_N"/>
</dbReference>
<feature type="binding site" evidence="16">
    <location>
        <position position="1070"/>
    </location>
    <ligand>
        <name>Mg(2+)</name>
        <dbReference type="ChEBI" id="CHEBI:18420"/>
    </ligand>
</feature>
<evidence type="ECO:0000259" key="21">
    <source>
        <dbReference type="Pfam" id="PF16212"/>
    </source>
</evidence>
<evidence type="ECO:0000256" key="2">
    <source>
        <dbReference type="ARBA" id="ARBA00004308"/>
    </source>
</evidence>
<evidence type="ECO:0000256" key="12">
    <source>
        <dbReference type="ARBA" id="ARBA00034036"/>
    </source>
</evidence>
<dbReference type="NCBIfam" id="TIGR01652">
    <property type="entry name" value="ATPase-Plipid"/>
    <property type="match status" value="2"/>
</dbReference>
<dbReference type="InterPro" id="IPR018303">
    <property type="entry name" value="ATPase_P-typ_P_site"/>
</dbReference>
<feature type="binding site" evidence="15">
    <location>
        <position position="1043"/>
    </location>
    <ligand>
        <name>ATP</name>
        <dbReference type="ChEBI" id="CHEBI:30616"/>
    </ligand>
</feature>
<name>A0AAN7TCH3_9PEZI</name>
<dbReference type="GO" id="GO:0000287">
    <property type="term" value="F:magnesium ion binding"/>
    <property type="evidence" value="ECO:0007669"/>
    <property type="project" value="UniProtKB-UniRule"/>
</dbReference>
<keyword evidence="11 17" id="KW-0472">Membrane</keyword>
<dbReference type="GO" id="GO:0005886">
    <property type="term" value="C:plasma membrane"/>
    <property type="evidence" value="ECO:0007669"/>
    <property type="project" value="TreeGrafter"/>
</dbReference>
<feature type="binding site" evidence="15">
    <location>
        <position position="958"/>
    </location>
    <ligand>
        <name>ATP</name>
        <dbReference type="ChEBI" id="CHEBI:30616"/>
    </ligand>
</feature>
<keyword evidence="8 16" id="KW-0460">Magnesium</keyword>
<evidence type="ECO:0000256" key="18">
    <source>
        <dbReference type="SAM" id="MobiDB-lite"/>
    </source>
</evidence>
<evidence type="ECO:0000256" key="17">
    <source>
        <dbReference type="RuleBase" id="RU362033"/>
    </source>
</evidence>
<evidence type="ECO:0000256" key="6">
    <source>
        <dbReference type="ARBA" id="ARBA00022741"/>
    </source>
</evidence>
<dbReference type="EMBL" id="JAVRRL010000054">
    <property type="protein sequence ID" value="KAK5110047.1"/>
    <property type="molecule type" value="Genomic_DNA"/>
</dbReference>
<feature type="binding site" evidence="15">
    <location>
        <position position="492"/>
    </location>
    <ligand>
        <name>ATP</name>
        <dbReference type="ChEBI" id="CHEBI:30616"/>
    </ligand>
</feature>
<evidence type="ECO:0000313" key="23">
    <source>
        <dbReference type="Proteomes" id="UP001310890"/>
    </source>
</evidence>
<evidence type="ECO:0000256" key="16">
    <source>
        <dbReference type="PIRSR" id="PIRSR606539-3"/>
    </source>
</evidence>
<keyword evidence="9 17" id="KW-1278">Translocase</keyword>
<comment type="subcellular location">
    <subcellularLocation>
        <location evidence="2">Endomembrane system</location>
    </subcellularLocation>
    <subcellularLocation>
        <location evidence="1 17">Membrane</location>
        <topology evidence="1 17">Multi-pass membrane protein</topology>
    </subcellularLocation>
</comment>
<dbReference type="InterPro" id="IPR032630">
    <property type="entry name" value="P_typ_ATPase_c"/>
</dbReference>
<dbReference type="InterPro" id="IPR036412">
    <property type="entry name" value="HAD-like_sf"/>
</dbReference>
<dbReference type="Pfam" id="PF13246">
    <property type="entry name" value="Cation_ATPase"/>
    <property type="match status" value="1"/>
</dbReference>
<dbReference type="Gene3D" id="3.40.1110.10">
    <property type="entry name" value="Calcium-transporting ATPase, cytoplasmic domain N"/>
    <property type="match status" value="1"/>
</dbReference>
<dbReference type="SUPFAM" id="SSF81653">
    <property type="entry name" value="Calcium ATPase, transduction domain A"/>
    <property type="match status" value="1"/>
</dbReference>
<accession>A0AAN7TCH3</accession>
<evidence type="ECO:0000256" key="1">
    <source>
        <dbReference type="ARBA" id="ARBA00004141"/>
    </source>
</evidence>
<feature type="binding site" evidence="15">
    <location>
        <position position="493"/>
    </location>
    <ligand>
        <name>ATP</name>
        <dbReference type="ChEBI" id="CHEBI:30616"/>
    </ligand>
</feature>
<dbReference type="GO" id="GO:0005524">
    <property type="term" value="F:ATP binding"/>
    <property type="evidence" value="ECO:0007669"/>
    <property type="project" value="UniProtKB-UniRule"/>
</dbReference>
<dbReference type="PRINTS" id="PR00119">
    <property type="entry name" value="CATATPASE"/>
</dbReference>
<feature type="binding site" evidence="16">
    <location>
        <position position="1074"/>
    </location>
    <ligand>
        <name>Mg(2+)</name>
        <dbReference type="ChEBI" id="CHEBI:18420"/>
    </ligand>
</feature>
<dbReference type="GO" id="GO:0032456">
    <property type="term" value="P:endocytic recycling"/>
    <property type="evidence" value="ECO:0007669"/>
    <property type="project" value="TreeGrafter"/>
</dbReference>
<dbReference type="InterPro" id="IPR059000">
    <property type="entry name" value="ATPase_P-type_domA"/>
</dbReference>
<dbReference type="Pfam" id="PF00702">
    <property type="entry name" value="Hydrolase"/>
    <property type="match status" value="1"/>
</dbReference>
<dbReference type="Gene3D" id="3.40.50.1000">
    <property type="entry name" value="HAD superfamily/HAD-like"/>
    <property type="match status" value="1"/>
</dbReference>
<feature type="transmembrane region" description="Helical" evidence="17">
    <location>
        <begin position="1210"/>
        <end position="1232"/>
    </location>
</feature>
<dbReference type="SUPFAM" id="SSF81665">
    <property type="entry name" value="Calcium ATPase, transmembrane domain M"/>
    <property type="match status" value="1"/>
</dbReference>
<dbReference type="InterPro" id="IPR001757">
    <property type="entry name" value="P_typ_ATPase"/>
</dbReference>
<comment type="cofactor">
    <cofactor evidence="16">
        <name>Mg(2+)</name>
        <dbReference type="ChEBI" id="CHEBI:18420"/>
    </cofactor>
</comment>
<dbReference type="FunFam" id="3.40.50.1000:FF:000172">
    <property type="entry name" value="Phospholipid-transporting ATPase"/>
    <property type="match status" value="1"/>
</dbReference>
<feature type="binding site" evidence="15">
    <location>
        <position position="1073"/>
    </location>
    <ligand>
        <name>ATP</name>
        <dbReference type="ChEBI" id="CHEBI:30616"/>
    </ligand>
</feature>
<feature type="binding site" evidence="15">
    <location>
        <position position="957"/>
    </location>
    <ligand>
        <name>ATP</name>
        <dbReference type="ChEBI" id="CHEBI:30616"/>
    </ligand>
</feature>
<evidence type="ECO:0000256" key="14">
    <source>
        <dbReference type="PIRSR" id="PIRSR606539-1"/>
    </source>
</evidence>
<dbReference type="InterPro" id="IPR032631">
    <property type="entry name" value="P-type_ATPase_N"/>
</dbReference>
<reference evidence="22" key="1">
    <citation type="submission" date="2023-08" db="EMBL/GenBank/DDBJ databases">
        <title>Black Yeasts Isolated from many extreme environments.</title>
        <authorList>
            <person name="Coleine C."/>
            <person name="Stajich J.E."/>
            <person name="Selbmann L."/>
        </authorList>
    </citation>
    <scope>NUCLEOTIDE SEQUENCE</scope>
    <source>
        <strain evidence="22">CCFEE 5401</strain>
    </source>
</reference>
<dbReference type="InterPro" id="IPR023214">
    <property type="entry name" value="HAD_sf"/>
</dbReference>
<keyword evidence="6 15" id="KW-0547">Nucleotide-binding</keyword>
<comment type="caution">
    <text evidence="17">Lacks conserved residue(s) required for the propagation of feature annotation.</text>
</comment>
<dbReference type="NCBIfam" id="TIGR01494">
    <property type="entry name" value="ATPase_P-type"/>
    <property type="match status" value="2"/>
</dbReference>
<comment type="similarity">
    <text evidence="3 17">Belongs to the cation transport ATPase (P-type) (TC 3.A.3) family. Type IV subfamily.</text>
</comment>
<sequence length="1406" mass="156133">MGLAEEDGVFGKVPVWMKGKGPENSTGDELESWFEGHVKRPTEAIYQRYFVELILRQRPLPPSMDGRHIPLDCSNEHHLIDERRGHAYLNNSIRSSRYTVWDFLPKQFAFQATRLHNFYFICIGVPQAIPGLSTTGNYTTILPLTFFILLTVVKEAYDDYCRHRMDKVENSQSATVLRPRGAHEHGLASQLHSWRVGLDKLPWPRKASQRSPGQVLIEDDVDEELKWARIPWHSITVGDVVKLRRDDAVPADIALLSASGESGVAYIETMALDGETNLKSKQAPHALQKCCANMASIRSVSAAVVSEDPNRDLYDYNGRVTIADKSIPLTLNEVVFRGSVLRNTKYAIGLVLNTGEECKIRMNANHHPKAKKPRLERYANQVVLTLIIYVVLLSIGVSMGYLIWHANFEVNAWYLNNAYVSFKEIIVGFLIMFNNVIPLALYVSLEIVKIGQMIMIQSDEHMYDAESDRKMVCNTNTILENLGQVSYILSDKTGTLTENVMRFRGMSIGGIAFTHGDVPAEEEQGNSAGRMSVVGRASIGSEQQVVGGAERSGNGKVSFTVESIELSSLEGSPSRPTGRPSLQQRQSSGAFSRGSKQVSNDAFTTTKLLEYMHDHPMAPISQKAHSFLLAMAICHTALPETGSDGSTTFQASSPDELALLQAAQDLGYLLIQRSTQSITLLQTSSTGTQNRHVYEILDVIEFSSKRKRMSIVVRCPDGRIWLLCKGADSAIMSRLRQAELASRKSHEVRRSVQAERELVRRSIEMEARNSFGNRPSMSIVRGTSMDIRPIAHSAGGKRSLTLEVPRGKDGVRVQTQSLDVPRMTNGSRVHTTSLDVPGRSSHTTSNVLSSPDIIDDATVFTRCFKQIDDFAAQGLRTLLFAHKFIPAADYSTWKRGYQEASTSLINRQQRIEAAAELVEHGFELLGASAIEDKLQEGVPETIEKLRRANIKIWMLTGDKRETAINIAHSARICKPESEIFVLDSQKSDLEAQLNEAAMDIRTGCLHSVLVIDGHTLSEVDADTSLKQTFYALIPLVASVICCRASPAQKASIVLAIRHRLPSALTLAIGDGANDIAMIQSSHVGVGISGKEGLQAARVADYSISQFRFLQRLLLVHGRWNYIRTARFILATFWKEMFFYMMQALYTRPAGYTGTSLYENWSLTVLNTLFTSLCTIVPGIFEQDLKAETLLAVPELYVFGQRNKGLNMPDYAWWMLLATAQGMVVWFVAWAGFGQGARMSDNGLFALGDLCFTLGICWTNVKLLVLETHYKTRIVAVSFCVTVGGWFAWNGFMSGVYSDNLSPYDVKGGFSSTFGNDPAWWATLVLALAILAVVDIGYKSARIWARTEGLWPLWKAVGLGLGGRRARIVNAEEVDVGVWQGLEKEGAVGHEHESRGRRGYEDDGLDE</sequence>
<feature type="domain" description="P-type ATPase C-terminal" evidence="21">
    <location>
        <begin position="1096"/>
        <end position="1341"/>
    </location>
</feature>
<evidence type="ECO:0000256" key="7">
    <source>
        <dbReference type="ARBA" id="ARBA00022840"/>
    </source>
</evidence>
<dbReference type="EC" id="7.6.2.1" evidence="17"/>
<dbReference type="SUPFAM" id="SSF56784">
    <property type="entry name" value="HAD-like"/>
    <property type="match status" value="1"/>
</dbReference>
<feature type="binding site" evidence="15">
    <location>
        <position position="656"/>
    </location>
    <ligand>
        <name>ATP</name>
        <dbReference type="ChEBI" id="CHEBI:30616"/>
    </ligand>
</feature>
<evidence type="ECO:0000256" key="11">
    <source>
        <dbReference type="ARBA" id="ARBA00023136"/>
    </source>
</evidence>
<protein>
    <recommendedName>
        <fullName evidence="17">Phospholipid-transporting ATPase</fullName>
        <ecNumber evidence="17">7.6.2.1</ecNumber>
    </recommendedName>
</protein>
<feature type="domain" description="P-type ATPase N-terminal" evidence="20">
    <location>
        <begin position="83"/>
        <end position="141"/>
    </location>
</feature>
<feature type="binding site" evidence="15">
    <location>
        <position position="876"/>
    </location>
    <ligand>
        <name>ATP</name>
        <dbReference type="ChEBI" id="CHEBI:30616"/>
    </ligand>
</feature>
<feature type="binding site" evidence="15">
    <location>
        <position position="1049"/>
    </location>
    <ligand>
        <name>ATP</name>
        <dbReference type="ChEBI" id="CHEBI:30616"/>
    </ligand>
</feature>
<evidence type="ECO:0000313" key="22">
    <source>
        <dbReference type="EMBL" id="KAK5110047.1"/>
    </source>
</evidence>
<keyword evidence="5 16" id="KW-0479">Metal-binding</keyword>
<feature type="domain" description="P-type ATPase A" evidence="19">
    <location>
        <begin position="224"/>
        <end position="296"/>
    </location>
</feature>
<dbReference type="GO" id="GO:0045332">
    <property type="term" value="P:phospholipid translocation"/>
    <property type="evidence" value="ECO:0007669"/>
    <property type="project" value="TreeGrafter"/>
</dbReference>
<evidence type="ECO:0000256" key="10">
    <source>
        <dbReference type="ARBA" id="ARBA00022989"/>
    </source>
</evidence>
<dbReference type="GO" id="GO:0016887">
    <property type="term" value="F:ATP hydrolysis activity"/>
    <property type="evidence" value="ECO:0007669"/>
    <property type="project" value="InterPro"/>
</dbReference>
<feature type="binding site" evidence="15">
    <location>
        <position position="491"/>
    </location>
    <ligand>
        <name>ATP</name>
        <dbReference type="ChEBI" id="CHEBI:30616"/>
    </ligand>
</feature>
<dbReference type="PANTHER" id="PTHR24092:SF174">
    <property type="entry name" value="PHOSPHOLIPID-TRANSPORTING ATPASE DNF3-RELATED"/>
    <property type="match status" value="1"/>
</dbReference>
<dbReference type="GO" id="GO:0006892">
    <property type="term" value="P:post-Golgi vesicle-mediated transport"/>
    <property type="evidence" value="ECO:0007669"/>
    <property type="project" value="TreeGrafter"/>
</dbReference>
<comment type="catalytic activity">
    <reaction evidence="12 17">
        <text>ATP + H2O + phospholipidSide 1 = ADP + phosphate + phospholipidSide 2.</text>
        <dbReference type="EC" id="7.6.2.1"/>
    </reaction>
</comment>
<keyword evidence="4 17" id="KW-0812">Transmembrane</keyword>
<gene>
    <name evidence="22" type="ORF">LTR62_006291</name>
</gene>
<proteinExistence type="inferred from homology"/>
<dbReference type="Gene3D" id="2.70.150.10">
    <property type="entry name" value="Calcium-transporting ATPase, cytoplasmic transduction domain A"/>
    <property type="match status" value="1"/>
</dbReference>
<dbReference type="Pfam" id="PF16209">
    <property type="entry name" value="PhoLip_ATPase_N"/>
    <property type="match status" value="1"/>
</dbReference>
<feature type="region of interest" description="Disordered" evidence="18">
    <location>
        <begin position="1386"/>
        <end position="1406"/>
    </location>
</feature>
<feature type="transmembrane region" description="Helical" evidence="17">
    <location>
        <begin position="425"/>
        <end position="445"/>
    </location>
</feature>
<dbReference type="Proteomes" id="UP001310890">
    <property type="component" value="Unassembled WGS sequence"/>
</dbReference>
<dbReference type="SUPFAM" id="SSF81660">
    <property type="entry name" value="Metal cation-transporting ATPase, ATP-binding domain N"/>
    <property type="match status" value="1"/>
</dbReference>
<dbReference type="InterPro" id="IPR023298">
    <property type="entry name" value="ATPase_P-typ_TM_dom_sf"/>
</dbReference>
<evidence type="ECO:0000256" key="8">
    <source>
        <dbReference type="ARBA" id="ARBA00022842"/>
    </source>
</evidence>
<evidence type="ECO:0000256" key="15">
    <source>
        <dbReference type="PIRSR" id="PIRSR606539-2"/>
    </source>
</evidence>
<dbReference type="PANTHER" id="PTHR24092">
    <property type="entry name" value="PROBABLE PHOSPHOLIPID-TRANSPORTING ATPASE"/>
    <property type="match status" value="1"/>
</dbReference>
<dbReference type="InterPro" id="IPR008250">
    <property type="entry name" value="ATPase_P-typ_transduc_dom_A_sf"/>
</dbReference>
<evidence type="ECO:0000256" key="5">
    <source>
        <dbReference type="ARBA" id="ARBA00022723"/>
    </source>
</evidence>
<evidence type="ECO:0000259" key="19">
    <source>
        <dbReference type="Pfam" id="PF00122"/>
    </source>
</evidence>
<dbReference type="GO" id="GO:0140326">
    <property type="term" value="F:ATPase-coupled intramembrane lipid transporter activity"/>
    <property type="evidence" value="ECO:0007669"/>
    <property type="project" value="UniProtKB-EC"/>
</dbReference>
<feature type="binding site" evidence="15">
    <location>
        <position position="702"/>
    </location>
    <ligand>
        <name>ATP</name>
        <dbReference type="ChEBI" id="CHEBI:30616"/>
    </ligand>
</feature>
<organism evidence="22 23">
    <name type="scientific">Meristemomyces frigidus</name>
    <dbReference type="NCBI Taxonomy" id="1508187"/>
    <lineage>
        <taxon>Eukaryota</taxon>
        <taxon>Fungi</taxon>
        <taxon>Dikarya</taxon>
        <taxon>Ascomycota</taxon>
        <taxon>Pezizomycotina</taxon>
        <taxon>Dothideomycetes</taxon>
        <taxon>Dothideomycetidae</taxon>
        <taxon>Mycosphaerellales</taxon>
        <taxon>Teratosphaeriaceae</taxon>
        <taxon>Meristemomyces</taxon>
    </lineage>
</organism>
<feature type="active site" description="4-aspartylphosphate intermediate" evidence="14">
    <location>
        <position position="491"/>
    </location>
</feature>
<feature type="transmembrane region" description="Helical" evidence="17">
    <location>
        <begin position="1317"/>
        <end position="1337"/>
    </location>
</feature>
<dbReference type="Pfam" id="PF16212">
    <property type="entry name" value="PhoLip_ATPase_C"/>
    <property type="match status" value="1"/>
</dbReference>
<feature type="compositionally biased region" description="Basic and acidic residues" evidence="18">
    <location>
        <begin position="1386"/>
        <end position="1400"/>
    </location>
</feature>
<feature type="region of interest" description="Disordered" evidence="18">
    <location>
        <begin position="823"/>
        <end position="847"/>
    </location>
</feature>
<keyword evidence="7 15" id="KW-0067">ATP-binding</keyword>
<evidence type="ECO:0000259" key="20">
    <source>
        <dbReference type="Pfam" id="PF16209"/>
    </source>
</evidence>
<feature type="binding site" evidence="16">
    <location>
        <position position="493"/>
    </location>
    <ligand>
        <name>Mg(2+)</name>
        <dbReference type="ChEBI" id="CHEBI:18420"/>
    </ligand>
</feature>
<feature type="binding site" evidence="15">
    <location>
        <position position="956"/>
    </location>
    <ligand>
        <name>ATP</name>
        <dbReference type="ChEBI" id="CHEBI:30616"/>
    </ligand>
</feature>
<feature type="transmembrane region" description="Helical" evidence="17">
    <location>
        <begin position="382"/>
        <end position="405"/>
    </location>
</feature>
<dbReference type="PROSITE" id="PS00154">
    <property type="entry name" value="ATPASE_E1_E2"/>
    <property type="match status" value="1"/>
</dbReference>
<dbReference type="Pfam" id="PF00122">
    <property type="entry name" value="E1-E2_ATPase"/>
    <property type="match status" value="1"/>
</dbReference>
<keyword evidence="10 17" id="KW-1133">Transmembrane helix</keyword>
<comment type="catalytic activity">
    <reaction evidence="13">
        <text>a 1,2-diacyl-sn-glycero-3-phosphoethanolamine(out) + ATP + H2O = a 1,2-diacyl-sn-glycero-3-phosphoethanolamine(in) + ADP + phosphate + H(+)</text>
        <dbReference type="Rhea" id="RHEA:66132"/>
        <dbReference type="ChEBI" id="CHEBI:15377"/>
        <dbReference type="ChEBI" id="CHEBI:15378"/>
        <dbReference type="ChEBI" id="CHEBI:30616"/>
        <dbReference type="ChEBI" id="CHEBI:43474"/>
        <dbReference type="ChEBI" id="CHEBI:64612"/>
        <dbReference type="ChEBI" id="CHEBI:456216"/>
    </reaction>
    <physiologicalReaction direction="left-to-right" evidence="13">
        <dbReference type="Rhea" id="RHEA:66133"/>
    </physiologicalReaction>
</comment>
<feature type="binding site" evidence="15">
    <location>
        <position position="1074"/>
    </location>
    <ligand>
        <name>ATP</name>
        <dbReference type="ChEBI" id="CHEBI:30616"/>
    </ligand>
</feature>
<dbReference type="GO" id="GO:0005802">
    <property type="term" value="C:trans-Golgi network"/>
    <property type="evidence" value="ECO:0007669"/>
    <property type="project" value="TreeGrafter"/>
</dbReference>
<feature type="binding site" evidence="15">
    <location>
        <position position="725"/>
    </location>
    <ligand>
        <name>ATP</name>
        <dbReference type="ChEBI" id="CHEBI:30616"/>
    </ligand>
</feature>
<feature type="transmembrane region" description="Helical" evidence="17">
    <location>
        <begin position="1273"/>
        <end position="1297"/>
    </location>
</feature>
<evidence type="ECO:0000256" key="4">
    <source>
        <dbReference type="ARBA" id="ARBA00022692"/>
    </source>
</evidence>